<dbReference type="EMBL" id="QOVF01000011">
    <property type="protein sequence ID" value="KAA0690133.1"/>
    <property type="molecule type" value="Genomic_DNA"/>
</dbReference>
<dbReference type="Proteomes" id="UP000463138">
    <property type="component" value="Unassembled WGS sequence"/>
</dbReference>
<keyword evidence="1" id="KW-0812">Transmembrane</keyword>
<dbReference type="AlphaFoldDB" id="A0A7V7GM68"/>
<dbReference type="OrthoDB" id="7030977at2"/>
<evidence type="ECO:0000313" key="2">
    <source>
        <dbReference type="EMBL" id="KAA0690133.1"/>
    </source>
</evidence>
<keyword evidence="3" id="KW-1185">Reference proteome</keyword>
<proteinExistence type="predicted"/>
<evidence type="ECO:0000313" key="3">
    <source>
        <dbReference type="Proteomes" id="UP000463138"/>
    </source>
</evidence>
<name>A0A7V7GM68_9GAMM</name>
<gene>
    <name evidence="2" type="ORF">DT594_18470</name>
</gene>
<organism evidence="2 3">
    <name type="scientific">Halopseudomonas laoshanensis</name>
    <dbReference type="NCBI Taxonomy" id="2268758"/>
    <lineage>
        <taxon>Bacteria</taxon>
        <taxon>Pseudomonadati</taxon>
        <taxon>Pseudomonadota</taxon>
        <taxon>Gammaproteobacteria</taxon>
        <taxon>Pseudomonadales</taxon>
        <taxon>Pseudomonadaceae</taxon>
        <taxon>Halopseudomonas</taxon>
    </lineage>
</organism>
<feature type="transmembrane region" description="Helical" evidence="1">
    <location>
        <begin position="15"/>
        <end position="33"/>
    </location>
</feature>
<dbReference type="RefSeq" id="WP_096347349.1">
    <property type="nucleotide sequence ID" value="NZ_QOVF01000011.1"/>
</dbReference>
<comment type="caution">
    <text evidence="2">The sequence shown here is derived from an EMBL/GenBank/DDBJ whole genome shotgun (WGS) entry which is preliminary data.</text>
</comment>
<evidence type="ECO:0000256" key="1">
    <source>
        <dbReference type="SAM" id="Phobius"/>
    </source>
</evidence>
<reference evidence="2 3" key="1">
    <citation type="submission" date="2018-07" db="EMBL/GenBank/DDBJ databases">
        <title>Pseudomonas laoshanensis sp. nov., isolated from soil.</title>
        <authorList>
            <person name="Sun J."/>
            <person name="Yu L."/>
            <person name="Wang M."/>
            <person name="Zhang C."/>
        </authorList>
    </citation>
    <scope>NUCLEOTIDE SEQUENCE [LARGE SCALE GENOMIC DNA]</scope>
    <source>
        <strain evidence="2 3">Y22</strain>
    </source>
</reference>
<sequence length="141" mass="15926">MFDARPHWKALQRNWRMQAGVTLVLPIALVWFIGEQPGAWPEGAIPLFVVGLATLFLSIWRFRHYKSALIAAEALGDQPQAESAWETLHKQQLLGLMNAKFPAWMGMLQFVCTNEIVPLVLLVLASMGVMLLYRPPSAWVK</sequence>
<keyword evidence="1" id="KW-0472">Membrane</keyword>
<accession>A0A7V7GM68</accession>
<keyword evidence="1" id="KW-1133">Transmembrane helix</keyword>
<protein>
    <submittedName>
        <fullName evidence="2">MFS transporter</fullName>
    </submittedName>
</protein>
<feature type="transmembrane region" description="Helical" evidence="1">
    <location>
        <begin position="39"/>
        <end position="60"/>
    </location>
</feature>
<feature type="transmembrane region" description="Helical" evidence="1">
    <location>
        <begin position="116"/>
        <end position="133"/>
    </location>
</feature>